<name>A0ABS6Z4V8_9ACTN</name>
<evidence type="ECO:0000256" key="1">
    <source>
        <dbReference type="SAM" id="MobiDB-lite"/>
    </source>
</evidence>
<dbReference type="RefSeq" id="WP_219667245.1">
    <property type="nucleotide sequence ID" value="NZ_WTFF01000073.1"/>
</dbReference>
<feature type="compositionally biased region" description="Gly residues" evidence="1">
    <location>
        <begin position="62"/>
        <end position="72"/>
    </location>
</feature>
<proteinExistence type="predicted"/>
<evidence type="ECO:0000313" key="2">
    <source>
        <dbReference type="EMBL" id="MBW5482774.1"/>
    </source>
</evidence>
<feature type="compositionally biased region" description="Low complexity" evidence="1">
    <location>
        <begin position="90"/>
        <end position="106"/>
    </location>
</feature>
<dbReference type="EMBL" id="WTFF01000073">
    <property type="protein sequence ID" value="MBW5482774.1"/>
    <property type="molecule type" value="Genomic_DNA"/>
</dbReference>
<evidence type="ECO:0000313" key="3">
    <source>
        <dbReference type="Proteomes" id="UP000812013"/>
    </source>
</evidence>
<protein>
    <submittedName>
        <fullName evidence="2">Uncharacterized protein</fullName>
    </submittedName>
</protein>
<dbReference type="Proteomes" id="UP000812013">
    <property type="component" value="Unassembled WGS sequence"/>
</dbReference>
<dbReference type="SUPFAM" id="SSF53474">
    <property type="entry name" value="alpha/beta-Hydrolases"/>
    <property type="match status" value="1"/>
</dbReference>
<sequence>MPEPAIVYVHGNGNKVRKDLLKSHWDRALFGRDMGAASRMAYWAPLRYPEPLPDHGGADPSAGGGPAPGGTSGRETDRESVRESLRVTGREPGIPAGEEPGAGVPETPEEFVERTLRTARADAGPATEGPAADHAVDGVAEAELAGWLARMTYAAETFDRGEDTLPAPVPGVGVRALPLPVFLRSPIFKLLVERTFEDVHAYFFGGAGEAMREVVRTELAQVGDGPLVVLGHSLGSILAYEVLREEHRDVSLFVTVGSPLGIAEVQDRLARPSAVPAGVAAWVNVSDLRDLVALDHWLRSEYAPPERVTDHLVKNDSDNHHGIGEYLRSAPVQAHVRAVFNHLAGGQS</sequence>
<organism evidence="2 3">
    <name type="scientific">Streptomyces bambusae</name>
    <dbReference type="NCBI Taxonomy" id="1550616"/>
    <lineage>
        <taxon>Bacteria</taxon>
        <taxon>Bacillati</taxon>
        <taxon>Actinomycetota</taxon>
        <taxon>Actinomycetes</taxon>
        <taxon>Kitasatosporales</taxon>
        <taxon>Streptomycetaceae</taxon>
        <taxon>Streptomyces</taxon>
    </lineage>
</organism>
<dbReference type="InterPro" id="IPR029058">
    <property type="entry name" value="AB_hydrolase_fold"/>
</dbReference>
<keyword evidence="3" id="KW-1185">Reference proteome</keyword>
<dbReference type="Gene3D" id="3.40.50.1820">
    <property type="entry name" value="alpha/beta hydrolase"/>
    <property type="match status" value="1"/>
</dbReference>
<reference evidence="2 3" key="1">
    <citation type="submission" date="2019-12" db="EMBL/GenBank/DDBJ databases">
        <title>Genome sequence of Streptomyces bambusae.</title>
        <authorList>
            <person name="Bansal K."/>
            <person name="Choksket S."/>
            <person name="Korpole S."/>
            <person name="Patil P.B."/>
        </authorList>
    </citation>
    <scope>NUCLEOTIDE SEQUENCE [LARGE SCALE GENOMIC DNA]</scope>
    <source>
        <strain evidence="2 3">SK60</strain>
    </source>
</reference>
<gene>
    <name evidence="2" type="ORF">GPJ59_12990</name>
</gene>
<feature type="compositionally biased region" description="Basic and acidic residues" evidence="1">
    <location>
        <begin position="74"/>
        <end position="89"/>
    </location>
</feature>
<comment type="caution">
    <text evidence="2">The sequence shown here is derived from an EMBL/GenBank/DDBJ whole genome shotgun (WGS) entry which is preliminary data.</text>
</comment>
<feature type="region of interest" description="Disordered" evidence="1">
    <location>
        <begin position="53"/>
        <end position="112"/>
    </location>
</feature>
<accession>A0ABS6Z4V8</accession>